<dbReference type="GO" id="GO:0005576">
    <property type="term" value="C:extracellular region"/>
    <property type="evidence" value="ECO:0007669"/>
    <property type="project" value="TreeGrafter"/>
</dbReference>
<dbReference type="InterPro" id="IPR017853">
    <property type="entry name" value="GH"/>
</dbReference>
<keyword evidence="7 16" id="KW-0472">Membrane</keyword>
<comment type="subcellular location">
    <subcellularLocation>
        <location evidence="2">Cell membrane</location>
        <topology evidence="2">Single-pass type II membrane protein</topology>
    </subcellularLocation>
</comment>
<dbReference type="Proteomes" id="UP000262825">
    <property type="component" value="Unassembled WGS sequence"/>
</dbReference>
<comment type="similarity">
    <text evidence="3">Belongs to the glycosyl hydrolase 17 family.</text>
</comment>
<dbReference type="OrthoDB" id="68336at2759"/>
<gene>
    <name evidence="17" type="ORF">SCODWIG_02490</name>
</gene>
<proteinExistence type="inferred from homology"/>
<keyword evidence="5" id="KW-1003">Cell membrane</keyword>
<name>A0A376B831_9ASCO</name>
<dbReference type="GO" id="GO:0071555">
    <property type="term" value="P:cell wall organization"/>
    <property type="evidence" value="ECO:0007669"/>
    <property type="project" value="UniProtKB-KW"/>
</dbReference>
<feature type="compositionally biased region" description="Low complexity" evidence="15">
    <location>
        <begin position="11"/>
        <end position="39"/>
    </location>
</feature>
<dbReference type="GO" id="GO:0005886">
    <property type="term" value="C:plasma membrane"/>
    <property type="evidence" value="ECO:0007669"/>
    <property type="project" value="UniProtKB-SubCell"/>
</dbReference>
<dbReference type="EMBL" id="UFAJ01000434">
    <property type="protein sequence ID" value="SSD60729.1"/>
    <property type="molecule type" value="Genomic_DNA"/>
</dbReference>
<keyword evidence="16" id="KW-1133">Transmembrane helix</keyword>
<accession>A0A376B831</accession>
<dbReference type="EC" id="3.2.1.39" evidence="4"/>
<evidence type="ECO:0000256" key="3">
    <source>
        <dbReference type="ARBA" id="ARBA00008773"/>
    </source>
</evidence>
<comment type="catalytic activity">
    <reaction evidence="1">
        <text>Hydrolysis of (1-&gt;3)-beta-D-glucosidic linkages in (1-&gt;3)-beta-D-glucans.</text>
        <dbReference type="EC" id="3.2.1.39"/>
    </reaction>
</comment>
<evidence type="ECO:0000256" key="12">
    <source>
        <dbReference type="ARBA" id="ARBA00037649"/>
    </source>
</evidence>
<keyword evidence="16" id="KW-0812">Transmembrane</keyword>
<evidence type="ECO:0000256" key="2">
    <source>
        <dbReference type="ARBA" id="ARBA00004401"/>
    </source>
</evidence>
<keyword evidence="10" id="KW-0961">Cell wall biogenesis/degradation</keyword>
<evidence type="ECO:0000256" key="15">
    <source>
        <dbReference type="SAM" id="MobiDB-lite"/>
    </source>
</evidence>
<evidence type="ECO:0000313" key="18">
    <source>
        <dbReference type="Proteomes" id="UP000262825"/>
    </source>
</evidence>
<evidence type="ECO:0000256" key="14">
    <source>
        <dbReference type="ARBA" id="ARBA00043078"/>
    </source>
</evidence>
<evidence type="ECO:0000256" key="6">
    <source>
        <dbReference type="ARBA" id="ARBA00022801"/>
    </source>
</evidence>
<keyword evidence="11" id="KW-0624">Polysaccharide degradation</keyword>
<dbReference type="PANTHER" id="PTHR16631:SF17">
    <property type="entry name" value="GLUCAN ENDO-1,3-BETA-GLUCOSIDASE BTGC"/>
    <property type="match status" value="1"/>
</dbReference>
<dbReference type="SUPFAM" id="SSF51445">
    <property type="entry name" value="(Trans)glycosidases"/>
    <property type="match status" value="1"/>
</dbReference>
<evidence type="ECO:0000313" key="17">
    <source>
        <dbReference type="EMBL" id="SSD60729.1"/>
    </source>
</evidence>
<evidence type="ECO:0000256" key="1">
    <source>
        <dbReference type="ARBA" id="ARBA00000382"/>
    </source>
</evidence>
<keyword evidence="9" id="KW-0119">Carbohydrate metabolism</keyword>
<evidence type="ECO:0000256" key="10">
    <source>
        <dbReference type="ARBA" id="ARBA00023316"/>
    </source>
</evidence>
<dbReference type="GO" id="GO:0009277">
    <property type="term" value="C:fungal-type cell wall"/>
    <property type="evidence" value="ECO:0007669"/>
    <property type="project" value="TreeGrafter"/>
</dbReference>
<sequence length="711" mass="80509">MSARESNFVRNSSKNITNNNATANDDSDNNNNNSTTNANYSKKLTRSISTIIPNEVLLTSLVKISKPQSSTSIGSFLDVYNKNEESNSSNDSVLSQTPLIKEKKLVYPALDNSNAKTERLNRFKRLTPSAVTLRTSVPRRINLITKSTSSSELLSGQIANFQSTQAEPNISYDTCKPATNPKKYSKENAVFYKPPSKSGNNSSSSSFYEAISKENTAEHRNSNIDVSVDKYDNQKTLSNCKTHNIEAGDRHTLSVMNSNPNHDGNHKTHNDLSAAKKKTFFKKYKLAILAWVLILVILIMICVFIPILVILSRGTRSSVLKYFENSSDSAKKRLLDEITSQFYDQTPLDNGSELWMKKQLSSPYALATSTETSIPYSNKNHYLDYAANKNITPYDVSILRSLPLQYQYDSEVLSILTKQQLRQTFDGINYSPAGVMYPLCGINERDVLLDVLLLSRVTTKIRTYGLQCNQVQLILNAIEQLNLNMTVSLGVWVGKNKKQNLRQLAELKKILKAYDRSLFENIIVGNEVLFRNDLKVSELIGLIVSVKQDITENLKITDLPVGTADIPDLVTRELLDNVDFFGANIQPFFTGQMVQTASDWVFESLESTLNSLTVSSKPKIVISEVGWPYDGGSYNESIAKPAHFEKFLKDWVCKSKNYSYQWYYFEAFDEPWKRIYYNENNTWETEWGIFDIKRNLKKGVELPICNQTYIV</sequence>
<dbReference type="PANTHER" id="PTHR16631">
    <property type="entry name" value="GLUCAN 1,3-BETA-GLUCOSIDASE"/>
    <property type="match status" value="1"/>
</dbReference>
<keyword evidence="6" id="KW-0378">Hydrolase</keyword>
<dbReference type="VEuPathDB" id="FungiDB:SCODWIG_02490"/>
<dbReference type="Gene3D" id="3.20.20.80">
    <property type="entry name" value="Glycosidases"/>
    <property type="match status" value="1"/>
</dbReference>
<organism evidence="17 18">
    <name type="scientific">Saccharomycodes ludwigii</name>
    <dbReference type="NCBI Taxonomy" id="36035"/>
    <lineage>
        <taxon>Eukaryota</taxon>
        <taxon>Fungi</taxon>
        <taxon>Dikarya</taxon>
        <taxon>Ascomycota</taxon>
        <taxon>Saccharomycotina</taxon>
        <taxon>Saccharomycetes</taxon>
        <taxon>Saccharomycodales</taxon>
        <taxon>Saccharomycodaceae</taxon>
        <taxon>Saccharomycodes</taxon>
    </lineage>
</organism>
<feature type="region of interest" description="Disordered" evidence="15">
    <location>
        <begin position="1"/>
        <end position="39"/>
    </location>
</feature>
<dbReference type="GO" id="GO:0042973">
    <property type="term" value="F:glucan endo-1,3-beta-D-glucosidase activity"/>
    <property type="evidence" value="ECO:0007669"/>
    <property type="project" value="UniProtKB-EC"/>
</dbReference>
<evidence type="ECO:0000256" key="9">
    <source>
        <dbReference type="ARBA" id="ARBA00023277"/>
    </source>
</evidence>
<feature type="compositionally biased region" description="Polar residues" evidence="15">
    <location>
        <begin position="1"/>
        <end position="10"/>
    </location>
</feature>
<evidence type="ECO:0000256" key="13">
    <source>
        <dbReference type="ARBA" id="ARBA00042373"/>
    </source>
</evidence>
<reference evidence="18" key="1">
    <citation type="submission" date="2018-06" db="EMBL/GenBank/DDBJ databases">
        <authorList>
            <person name="Guldener U."/>
        </authorList>
    </citation>
    <scope>NUCLEOTIDE SEQUENCE [LARGE SCALE GENOMIC DNA]</scope>
    <source>
        <strain evidence="18">UTAD17</strain>
    </source>
</reference>
<evidence type="ECO:0000256" key="16">
    <source>
        <dbReference type="SAM" id="Phobius"/>
    </source>
</evidence>
<keyword evidence="8" id="KW-0325">Glycoprotein</keyword>
<protein>
    <recommendedName>
        <fullName evidence="4">glucan endo-1,3-beta-D-glucosidase</fullName>
        <ecNumber evidence="4">3.2.1.39</ecNumber>
    </recommendedName>
    <alternativeName>
        <fullName evidence="14">Endo-1,3-beta-glucanase btgC</fullName>
    </alternativeName>
    <alternativeName>
        <fullName evidence="13">Laminarinase btgC</fullName>
    </alternativeName>
</protein>
<evidence type="ECO:0000256" key="5">
    <source>
        <dbReference type="ARBA" id="ARBA00022475"/>
    </source>
</evidence>
<evidence type="ECO:0000256" key="7">
    <source>
        <dbReference type="ARBA" id="ARBA00023136"/>
    </source>
</evidence>
<evidence type="ECO:0000256" key="8">
    <source>
        <dbReference type="ARBA" id="ARBA00023180"/>
    </source>
</evidence>
<evidence type="ECO:0000256" key="4">
    <source>
        <dbReference type="ARBA" id="ARBA00012780"/>
    </source>
</evidence>
<dbReference type="InterPro" id="IPR050732">
    <property type="entry name" value="Beta-glucan_modifiers"/>
</dbReference>
<dbReference type="GO" id="GO:0009986">
    <property type="term" value="C:cell surface"/>
    <property type="evidence" value="ECO:0007669"/>
    <property type="project" value="TreeGrafter"/>
</dbReference>
<dbReference type="AlphaFoldDB" id="A0A376B831"/>
<keyword evidence="18" id="KW-1185">Reference proteome</keyword>
<feature type="transmembrane region" description="Helical" evidence="16">
    <location>
        <begin position="286"/>
        <end position="311"/>
    </location>
</feature>
<comment type="function">
    <text evidence="12">Glucanases play a role in cell expansion during growth, in cell-cell fusion during mating, and in spore release during sporulation. This enzyme may be involved in beta-glucan degradation. Active on laminarin and lichenan.</text>
</comment>
<dbReference type="GO" id="GO:0000272">
    <property type="term" value="P:polysaccharide catabolic process"/>
    <property type="evidence" value="ECO:0007669"/>
    <property type="project" value="UniProtKB-KW"/>
</dbReference>
<evidence type="ECO:0000256" key="11">
    <source>
        <dbReference type="ARBA" id="ARBA00023326"/>
    </source>
</evidence>